<keyword evidence="9" id="KW-1185">Reference proteome</keyword>
<dbReference type="OrthoDB" id="5591562at2"/>
<keyword evidence="4 6" id="KW-0378">Hydrolase</keyword>
<keyword evidence="3 6" id="KW-0540">Nuclease</keyword>
<dbReference type="GO" id="GO:0006308">
    <property type="term" value="P:DNA catabolic process"/>
    <property type="evidence" value="ECO:0007669"/>
    <property type="project" value="UniProtKB-UniRule"/>
</dbReference>
<dbReference type="GO" id="GO:0005829">
    <property type="term" value="C:cytosol"/>
    <property type="evidence" value="ECO:0007669"/>
    <property type="project" value="TreeGrafter"/>
</dbReference>
<dbReference type="PIRSF" id="PIRSF006488">
    <property type="entry name" value="Exonuc_VII_S"/>
    <property type="match status" value="1"/>
</dbReference>
<dbReference type="Gene3D" id="1.10.287.1040">
    <property type="entry name" value="Exonuclease VII, small subunit"/>
    <property type="match status" value="1"/>
</dbReference>
<evidence type="ECO:0000256" key="3">
    <source>
        <dbReference type="ARBA" id="ARBA00022722"/>
    </source>
</evidence>
<gene>
    <name evidence="6 8" type="primary">xseB</name>
    <name evidence="8" type="ORF">B5D82_00985</name>
</gene>
<dbReference type="EC" id="3.1.11.6" evidence="6"/>
<dbReference type="Proteomes" id="UP000202259">
    <property type="component" value="Chromosome"/>
</dbReference>
<dbReference type="PANTHER" id="PTHR34137:SF1">
    <property type="entry name" value="EXODEOXYRIBONUCLEASE 7 SMALL SUBUNIT"/>
    <property type="match status" value="1"/>
</dbReference>
<evidence type="ECO:0000256" key="2">
    <source>
        <dbReference type="ARBA" id="ARBA00022490"/>
    </source>
</evidence>
<dbReference type="RefSeq" id="WP_081148500.1">
    <property type="nucleotide sequence ID" value="NZ_CP020465.1"/>
</dbReference>
<dbReference type="NCBIfam" id="NF002140">
    <property type="entry name" value="PRK00977.1-4"/>
    <property type="match status" value="1"/>
</dbReference>
<keyword evidence="2 6" id="KW-0963">Cytoplasm</keyword>
<organism evidence="8 9">
    <name type="scientific">Cognaticolwellia beringensis</name>
    <dbReference type="NCBI Taxonomy" id="1967665"/>
    <lineage>
        <taxon>Bacteria</taxon>
        <taxon>Pseudomonadati</taxon>
        <taxon>Pseudomonadota</taxon>
        <taxon>Gammaproteobacteria</taxon>
        <taxon>Alteromonadales</taxon>
        <taxon>Colwelliaceae</taxon>
        <taxon>Cognaticolwellia</taxon>
    </lineage>
</organism>
<dbReference type="AlphaFoldDB" id="A0A222G3W7"/>
<keyword evidence="5 6" id="KW-0269">Exonuclease</keyword>
<dbReference type="NCBIfam" id="NF002139">
    <property type="entry name" value="PRK00977.1-3"/>
    <property type="match status" value="1"/>
</dbReference>
<comment type="catalytic activity">
    <reaction evidence="6">
        <text>Exonucleolytic cleavage in either 5'- to 3'- or 3'- to 5'-direction to yield nucleoside 5'-phosphates.</text>
        <dbReference type="EC" id="3.1.11.6"/>
    </reaction>
</comment>
<evidence type="ECO:0000256" key="7">
    <source>
        <dbReference type="SAM" id="Coils"/>
    </source>
</evidence>
<dbReference type="SUPFAM" id="SSF116842">
    <property type="entry name" value="XseB-like"/>
    <property type="match status" value="1"/>
</dbReference>
<dbReference type="PANTHER" id="PTHR34137">
    <property type="entry name" value="EXODEOXYRIBONUCLEASE 7 SMALL SUBUNIT"/>
    <property type="match status" value="1"/>
</dbReference>
<comment type="subcellular location">
    <subcellularLocation>
        <location evidence="6">Cytoplasm</location>
    </subcellularLocation>
</comment>
<comment type="subunit">
    <text evidence="6">Heterooligomer composed of large and small subunits.</text>
</comment>
<sequence>MARKKIENLSFEESLVELETIVQNLEQGDLNLEDSMALFERGLHLSQHNQEKLKGAEQQINILLEKNGQAQLEKFNTNETNSSE</sequence>
<dbReference type="NCBIfam" id="TIGR01280">
    <property type="entry name" value="xseB"/>
    <property type="match status" value="1"/>
</dbReference>
<dbReference type="GO" id="GO:0009318">
    <property type="term" value="C:exodeoxyribonuclease VII complex"/>
    <property type="evidence" value="ECO:0007669"/>
    <property type="project" value="UniProtKB-UniRule"/>
</dbReference>
<evidence type="ECO:0000313" key="9">
    <source>
        <dbReference type="Proteomes" id="UP000202259"/>
    </source>
</evidence>
<proteinExistence type="inferred from homology"/>
<evidence type="ECO:0000256" key="4">
    <source>
        <dbReference type="ARBA" id="ARBA00022801"/>
    </source>
</evidence>
<accession>A0A222G3W7</accession>
<evidence type="ECO:0000256" key="1">
    <source>
        <dbReference type="ARBA" id="ARBA00009998"/>
    </source>
</evidence>
<feature type="coiled-coil region" evidence="7">
    <location>
        <begin position="46"/>
        <end position="73"/>
    </location>
</feature>
<name>A0A222G3W7_9GAMM</name>
<dbReference type="InterPro" id="IPR037004">
    <property type="entry name" value="Exonuc_VII_ssu_sf"/>
</dbReference>
<dbReference type="EMBL" id="CP020465">
    <property type="protein sequence ID" value="ASP46471.1"/>
    <property type="molecule type" value="Genomic_DNA"/>
</dbReference>
<keyword evidence="7" id="KW-0175">Coiled coil</keyword>
<evidence type="ECO:0000256" key="5">
    <source>
        <dbReference type="ARBA" id="ARBA00022839"/>
    </source>
</evidence>
<comment type="similarity">
    <text evidence="1 6">Belongs to the XseB family.</text>
</comment>
<comment type="function">
    <text evidence="6">Bidirectionally degrades single-stranded DNA into large acid-insoluble oligonucleotides, which are then degraded further into small acid-soluble oligonucleotides.</text>
</comment>
<evidence type="ECO:0000313" key="8">
    <source>
        <dbReference type="EMBL" id="ASP46471.1"/>
    </source>
</evidence>
<dbReference type="InterPro" id="IPR003761">
    <property type="entry name" value="Exonuc_VII_S"/>
</dbReference>
<reference evidence="8 9" key="1">
    <citation type="submission" date="2017-08" db="EMBL/GenBank/DDBJ databases">
        <title>Complete genome of Colwellia sp. NB097-1, a psychrophile bacterium ioslated from Bering Sea.</title>
        <authorList>
            <person name="Chen X."/>
        </authorList>
    </citation>
    <scope>NUCLEOTIDE SEQUENCE [LARGE SCALE GENOMIC DNA]</scope>
    <source>
        <strain evidence="8 9">NB097-1</strain>
    </source>
</reference>
<dbReference type="KEGG" id="cber:B5D82_00985"/>
<evidence type="ECO:0000256" key="6">
    <source>
        <dbReference type="HAMAP-Rule" id="MF_00337"/>
    </source>
</evidence>
<protein>
    <recommendedName>
        <fullName evidence="6">Exodeoxyribonuclease 7 small subunit</fullName>
        <ecNumber evidence="6">3.1.11.6</ecNumber>
    </recommendedName>
    <alternativeName>
        <fullName evidence="6">Exodeoxyribonuclease VII small subunit</fullName>
        <shortName evidence="6">Exonuclease VII small subunit</shortName>
    </alternativeName>
</protein>
<dbReference type="GO" id="GO:0008855">
    <property type="term" value="F:exodeoxyribonuclease VII activity"/>
    <property type="evidence" value="ECO:0007669"/>
    <property type="project" value="UniProtKB-UniRule"/>
</dbReference>
<dbReference type="Pfam" id="PF02609">
    <property type="entry name" value="Exonuc_VII_S"/>
    <property type="match status" value="1"/>
</dbReference>
<dbReference type="HAMAP" id="MF_00337">
    <property type="entry name" value="Exonuc_7_S"/>
    <property type="match status" value="1"/>
</dbReference>